<dbReference type="PANTHER" id="PTHR45671">
    <property type="entry name" value="SOLUTE CARRIER FAMILY 25 (MITOCHONDRIAL CARRIER PHOSPHATE CARRIER), MEMBER 3, LIKE-RELATED-RELATED"/>
    <property type="match status" value="1"/>
</dbReference>
<keyword evidence="9 10" id="KW-0472">Membrane</keyword>
<evidence type="ECO:0000256" key="8">
    <source>
        <dbReference type="ARBA" id="ARBA00023128"/>
    </source>
</evidence>
<feature type="repeat" description="Solcar" evidence="10">
    <location>
        <begin position="120"/>
        <end position="204"/>
    </location>
</feature>
<evidence type="ECO:0000256" key="7">
    <source>
        <dbReference type="ARBA" id="ARBA00022989"/>
    </source>
</evidence>
<evidence type="ECO:0000256" key="1">
    <source>
        <dbReference type="ARBA" id="ARBA00004448"/>
    </source>
</evidence>
<evidence type="ECO:0000256" key="5">
    <source>
        <dbReference type="ARBA" id="ARBA00022737"/>
    </source>
</evidence>
<keyword evidence="13" id="KW-1185">Reference proteome</keyword>
<dbReference type="GO" id="GO:1990547">
    <property type="term" value="P:mitochondrial phosphate ion transmembrane transport"/>
    <property type="evidence" value="ECO:0007669"/>
    <property type="project" value="InterPro"/>
</dbReference>
<reference evidence="12" key="1">
    <citation type="submission" date="2023-03" db="EMBL/GenBank/DDBJ databases">
        <title>Mating type loci evolution in Malassezia.</title>
        <authorList>
            <person name="Coelho M.A."/>
        </authorList>
    </citation>
    <scope>NUCLEOTIDE SEQUENCE</scope>
    <source>
        <strain evidence="12">CBS 9431</strain>
    </source>
</reference>
<evidence type="ECO:0000313" key="12">
    <source>
        <dbReference type="EMBL" id="WFD39329.1"/>
    </source>
</evidence>
<comment type="similarity">
    <text evidence="2 11">Belongs to the mitochondrial carrier (TC 2.A.29) family.</text>
</comment>
<organism evidence="12 13">
    <name type="scientific">Malassezia japonica</name>
    <dbReference type="NCBI Taxonomy" id="223818"/>
    <lineage>
        <taxon>Eukaryota</taxon>
        <taxon>Fungi</taxon>
        <taxon>Dikarya</taxon>
        <taxon>Basidiomycota</taxon>
        <taxon>Ustilaginomycotina</taxon>
        <taxon>Malasseziomycetes</taxon>
        <taxon>Malasseziales</taxon>
        <taxon>Malasseziaceae</taxon>
        <taxon>Malassezia</taxon>
    </lineage>
</organism>
<evidence type="ECO:0000256" key="3">
    <source>
        <dbReference type="ARBA" id="ARBA00022448"/>
    </source>
</evidence>
<gene>
    <name evidence="12" type="ORF">MJAP1_002301</name>
</gene>
<dbReference type="EMBL" id="CP119960">
    <property type="protein sequence ID" value="WFD39329.1"/>
    <property type="molecule type" value="Genomic_DNA"/>
</dbReference>
<dbReference type="SUPFAM" id="SSF103506">
    <property type="entry name" value="Mitochondrial carrier"/>
    <property type="match status" value="1"/>
</dbReference>
<name>A0AAF0JAY5_9BASI</name>
<keyword evidence="6" id="KW-0999">Mitochondrion inner membrane</keyword>
<dbReference type="PRINTS" id="PR00926">
    <property type="entry name" value="MITOCARRIER"/>
</dbReference>
<dbReference type="InterPro" id="IPR044677">
    <property type="entry name" value="SLC25A3/Pic2/Mir1-like"/>
</dbReference>
<protein>
    <submittedName>
        <fullName evidence="12">Uncharacterized protein</fullName>
    </submittedName>
</protein>
<evidence type="ECO:0000256" key="10">
    <source>
        <dbReference type="PROSITE-ProRule" id="PRU00282"/>
    </source>
</evidence>
<keyword evidence="8" id="KW-0496">Mitochondrion</keyword>
<keyword evidence="3 11" id="KW-0813">Transport</keyword>
<evidence type="ECO:0000256" key="4">
    <source>
        <dbReference type="ARBA" id="ARBA00022692"/>
    </source>
</evidence>
<dbReference type="InterPro" id="IPR002067">
    <property type="entry name" value="MCP"/>
</dbReference>
<dbReference type="PROSITE" id="PS50920">
    <property type="entry name" value="SOLCAR"/>
    <property type="match status" value="3"/>
</dbReference>
<proteinExistence type="inferred from homology"/>
<dbReference type="PANTHER" id="PTHR45671:SF15">
    <property type="entry name" value="MIR1-PHOSPHATE TRANSPORTER OF THE MITOCHONDRIAL CARRIER (MCF) FAMILY"/>
    <property type="match status" value="1"/>
</dbReference>
<evidence type="ECO:0000313" key="13">
    <source>
        <dbReference type="Proteomes" id="UP001217754"/>
    </source>
</evidence>
<keyword evidence="4 10" id="KW-0812">Transmembrane</keyword>
<dbReference type="Pfam" id="PF00153">
    <property type="entry name" value="Mito_carr"/>
    <property type="match status" value="3"/>
</dbReference>
<dbReference type="Gene3D" id="1.50.40.10">
    <property type="entry name" value="Mitochondrial carrier domain"/>
    <property type="match status" value="1"/>
</dbReference>
<feature type="repeat" description="Solcar" evidence="10">
    <location>
        <begin position="221"/>
        <end position="305"/>
    </location>
</feature>
<evidence type="ECO:0000256" key="11">
    <source>
        <dbReference type="RuleBase" id="RU000488"/>
    </source>
</evidence>
<dbReference type="AlphaFoldDB" id="A0AAF0JAY5"/>
<sequence>MAKSPLSVPTPTPLTPEFTLTNYAQFFAAGGLCATLTHGALTPVDVVKTRLQLEPAGSKENMMSMARNIVSKEGPSGLLTGFGPTAVGYLIQGGTKFMGYEFFKKHAIDALGSYEAAKEYRQLVYMGSASAAEVIATTLLTPLEAARIRLVSERGYARGLIGAITRMWSEEGLRGFYAGYVPILFKQVPFSIGQFYTNEMCHNYVNAHVAKETIKSWGKPGEVAVQLGCGIVAGAAAAVLSHPADTLLSKVNKGGGGSGSVMSKLITLAGQTGFTGLWAGLGTRVAMTAALVSGQFLIYAQTKQAFGAPKGIEIS</sequence>
<dbReference type="InterPro" id="IPR023395">
    <property type="entry name" value="MCP_dom_sf"/>
</dbReference>
<accession>A0AAF0JAY5</accession>
<dbReference type="InterPro" id="IPR018108">
    <property type="entry name" value="MCP_transmembrane"/>
</dbReference>
<comment type="subcellular location">
    <subcellularLocation>
        <location evidence="1">Mitochondrion inner membrane</location>
        <topology evidence="1">Multi-pass membrane protein</topology>
    </subcellularLocation>
</comment>
<dbReference type="Proteomes" id="UP001217754">
    <property type="component" value="Chromosome 3"/>
</dbReference>
<keyword evidence="7" id="KW-1133">Transmembrane helix</keyword>
<keyword evidence="5" id="KW-0677">Repeat</keyword>
<dbReference type="GeneID" id="85225952"/>
<evidence type="ECO:0000256" key="2">
    <source>
        <dbReference type="ARBA" id="ARBA00006375"/>
    </source>
</evidence>
<feature type="repeat" description="Solcar" evidence="10">
    <location>
        <begin position="21"/>
        <end position="106"/>
    </location>
</feature>
<evidence type="ECO:0000256" key="6">
    <source>
        <dbReference type="ARBA" id="ARBA00022792"/>
    </source>
</evidence>
<dbReference type="GO" id="GO:0005315">
    <property type="term" value="F:phosphate transmembrane transporter activity"/>
    <property type="evidence" value="ECO:0007669"/>
    <property type="project" value="InterPro"/>
</dbReference>
<evidence type="ECO:0000256" key="9">
    <source>
        <dbReference type="ARBA" id="ARBA00023136"/>
    </source>
</evidence>
<dbReference type="RefSeq" id="XP_060122226.1">
    <property type="nucleotide sequence ID" value="XM_060266243.1"/>
</dbReference>
<dbReference type="GO" id="GO:0005743">
    <property type="term" value="C:mitochondrial inner membrane"/>
    <property type="evidence" value="ECO:0007669"/>
    <property type="project" value="UniProtKB-SubCell"/>
</dbReference>